<dbReference type="Proteomes" id="UP001207408">
    <property type="component" value="Unassembled WGS sequence"/>
</dbReference>
<evidence type="ECO:0000313" key="4">
    <source>
        <dbReference type="Proteomes" id="UP001207408"/>
    </source>
</evidence>
<accession>A0AAE3MAV6</accession>
<dbReference type="InterPro" id="IPR051043">
    <property type="entry name" value="Sulfatase_Mod_Factor_Kinase"/>
</dbReference>
<dbReference type="SUPFAM" id="SSF56436">
    <property type="entry name" value="C-type lectin-like"/>
    <property type="match status" value="1"/>
</dbReference>
<dbReference type="InterPro" id="IPR042095">
    <property type="entry name" value="SUMF_sf"/>
</dbReference>
<dbReference type="AlphaFoldDB" id="A0AAE3MAV6"/>
<name>A0AAE3MAV6_9BACT</name>
<dbReference type="Gene3D" id="3.90.1580.10">
    <property type="entry name" value="paralog of FGE (formylglycine-generating enzyme)"/>
    <property type="match status" value="1"/>
</dbReference>
<keyword evidence="3" id="KW-0449">Lipoprotein</keyword>
<evidence type="ECO:0000259" key="2">
    <source>
        <dbReference type="Pfam" id="PF03781"/>
    </source>
</evidence>
<keyword evidence="4" id="KW-1185">Reference proteome</keyword>
<dbReference type="InterPro" id="IPR005532">
    <property type="entry name" value="SUMF_dom"/>
</dbReference>
<feature type="domain" description="Sulfatase-modifying factor enzyme-like" evidence="2">
    <location>
        <begin position="62"/>
        <end position="355"/>
    </location>
</feature>
<dbReference type="PANTHER" id="PTHR23150:SF19">
    <property type="entry name" value="FORMYLGLYCINE-GENERATING ENZYME"/>
    <property type="match status" value="1"/>
</dbReference>
<gene>
    <name evidence="3" type="primary">gldJ</name>
    <name evidence="3" type="ORF">OM074_01160</name>
</gene>
<dbReference type="PANTHER" id="PTHR23150">
    <property type="entry name" value="SULFATASE MODIFYING FACTOR 1, 2"/>
    <property type="match status" value="1"/>
</dbReference>
<comment type="caution">
    <text evidence="3">The sequence shown here is derived from an EMBL/GenBank/DDBJ whole genome shotgun (WGS) entry which is preliminary data.</text>
</comment>
<dbReference type="GO" id="GO:0120147">
    <property type="term" value="F:formylglycine-generating oxidase activity"/>
    <property type="evidence" value="ECO:0007669"/>
    <property type="project" value="TreeGrafter"/>
</dbReference>
<evidence type="ECO:0000256" key="1">
    <source>
        <dbReference type="SAM" id="MobiDB-lite"/>
    </source>
</evidence>
<dbReference type="InterPro" id="IPR019865">
    <property type="entry name" value="Glid_motil-assoc_lipo_GldJ"/>
</dbReference>
<reference evidence="3" key="1">
    <citation type="submission" date="2022-10" db="EMBL/GenBank/DDBJ databases">
        <authorList>
            <person name="Yu W.X."/>
        </authorList>
    </citation>
    <scope>NUCLEOTIDE SEQUENCE</scope>
    <source>
        <strain evidence="3">D04</strain>
    </source>
</reference>
<dbReference type="InterPro" id="IPR016187">
    <property type="entry name" value="CTDL_fold"/>
</dbReference>
<dbReference type="PROSITE" id="PS51257">
    <property type="entry name" value="PROKAR_LIPOPROTEIN"/>
    <property type="match status" value="1"/>
</dbReference>
<organism evidence="3 4">
    <name type="scientific">Plebeiibacterium marinum</name>
    <dbReference type="NCBI Taxonomy" id="2992111"/>
    <lineage>
        <taxon>Bacteria</taxon>
        <taxon>Pseudomonadati</taxon>
        <taxon>Bacteroidota</taxon>
        <taxon>Bacteroidia</taxon>
        <taxon>Marinilabiliales</taxon>
        <taxon>Marinilabiliaceae</taxon>
        <taxon>Plebeiibacterium</taxon>
    </lineage>
</organism>
<feature type="compositionally biased region" description="Basic and acidic residues" evidence="1">
    <location>
        <begin position="395"/>
        <end position="407"/>
    </location>
</feature>
<dbReference type="EMBL" id="JAPDPI010000001">
    <property type="protein sequence ID" value="MCW3804209.1"/>
    <property type="molecule type" value="Genomic_DNA"/>
</dbReference>
<feature type="region of interest" description="Disordered" evidence="1">
    <location>
        <begin position="395"/>
        <end position="417"/>
    </location>
</feature>
<dbReference type="Pfam" id="PF03781">
    <property type="entry name" value="FGE-sulfatase"/>
    <property type="match status" value="1"/>
</dbReference>
<evidence type="ECO:0000313" key="3">
    <source>
        <dbReference type="EMBL" id="MCW3804209.1"/>
    </source>
</evidence>
<dbReference type="NCBIfam" id="TIGR03524">
    <property type="entry name" value="GldJ"/>
    <property type="match status" value="1"/>
</dbReference>
<sequence>MKFKTKFFHIALTLGVVAMTSCSKGGSGNVSSATGWEYNTPDNGGFEYYAGYEQEIGPGLRFIEGGTFIMGRVEQDVLYDWNNVPRRVTVPSFYMDETEVRNVDYREYLYWINRVFIDYPEVYKKALPDTLVWRRPLAYNEPMVENYLRHTAYSEYPVVGVNWLQAADFCQWRTDRVNEKILIDRGILELDVNQQGENNFNTEAYLLGQYDGIAGKRPMPDLDPNKDSRRVRWEDGILLPRYRLPTEAEWEYAALGLIGNSQEERMTNRRIYPWDGHITRNADQKERGRMMANFVRGKGDYMGMAGDLNDKGDITVDVHSYYPNDYGLYCMAGNVNEWVADIYRPLSFDEVDEFSPFRGNEFKTKVLDEEGYVVEKDSLGRIKYRSENDKDILDRKNYRTSDNRNFGDGDAQSNINPASEWLDNEQSTSDMYGAHDGTMGSLVSDRTRVYKGGSWRDRAYWLSPGTRRYLDEREARDDLGFRCAMTRVGSPETYGKK</sequence>
<dbReference type="RefSeq" id="WP_301197432.1">
    <property type="nucleotide sequence ID" value="NZ_JAPDPI010000001.1"/>
</dbReference>
<proteinExistence type="predicted"/>
<protein>
    <submittedName>
        <fullName evidence="3">Gliding motility lipoprotein GldJ</fullName>
    </submittedName>
</protein>